<evidence type="ECO:0000256" key="2">
    <source>
        <dbReference type="ARBA" id="ARBA00022908"/>
    </source>
</evidence>
<dbReference type="RefSeq" id="WP_319047917.1">
    <property type="nucleotide sequence ID" value="NZ_JAUQUR010000002.1"/>
</dbReference>
<comment type="caution">
    <text evidence="6">The sequence shown here is derived from an EMBL/GenBank/DDBJ whole genome shotgun (WGS) entry which is preliminary data.</text>
</comment>
<dbReference type="PANTHER" id="PTHR30349:SF64">
    <property type="entry name" value="PROPHAGE INTEGRASE INTD-RELATED"/>
    <property type="match status" value="1"/>
</dbReference>
<sequence length="348" mass="40806">MKLYNRNGILYIYANGTRKSSGLKDTKENRKLLENHFKNDEFYKKFDVKAKGKTVLEFCEEVLVEKEKKLQPTTMKNYNSLYRSRIIPFFNKKFPHEITPSMIKEWYSTFEDKATLSNCVIILKCAFENAIIEGYIKSSPFIVSLPTLKSDYEMKPFNLQEIKLILDNANGWFKNLLGIAFFTGLRTGEILALEWKDIKFDEGIISISKTRTAGFTKAPKTKGSFRDIDIISQCEPFLREQRRITGLNENLFVTMSNKNKKIYSSSSLFHMWKNLLLKCNLEYRSIYQTRHSFASNMLSNKEDIFWVSQMLGHKNINITSEKYSKYIRSTRERKTTFLDDYSISFAQN</sequence>
<comment type="similarity">
    <text evidence="1">Belongs to the 'phage' integrase family.</text>
</comment>
<dbReference type="SUPFAM" id="SSF56349">
    <property type="entry name" value="DNA breaking-rejoining enzymes"/>
    <property type="match status" value="1"/>
</dbReference>
<accession>A0AAW9DAA0</accession>
<dbReference type="Pfam" id="PF14659">
    <property type="entry name" value="Phage_int_SAM_3"/>
    <property type="match status" value="1"/>
</dbReference>
<dbReference type="Pfam" id="PF00589">
    <property type="entry name" value="Phage_integrase"/>
    <property type="match status" value="1"/>
</dbReference>
<dbReference type="InterPro" id="IPR011010">
    <property type="entry name" value="DNA_brk_join_enz"/>
</dbReference>
<dbReference type="InterPro" id="IPR050090">
    <property type="entry name" value="Tyrosine_recombinase_XerCD"/>
</dbReference>
<dbReference type="InterPro" id="IPR010998">
    <property type="entry name" value="Integrase_recombinase_N"/>
</dbReference>
<keyword evidence="3" id="KW-0238">DNA-binding</keyword>
<name>A0AAW9DAA0_9BACT</name>
<dbReference type="PANTHER" id="PTHR30349">
    <property type="entry name" value="PHAGE INTEGRASE-RELATED"/>
    <property type="match status" value="1"/>
</dbReference>
<dbReference type="GO" id="GO:0015074">
    <property type="term" value="P:DNA integration"/>
    <property type="evidence" value="ECO:0007669"/>
    <property type="project" value="UniProtKB-KW"/>
</dbReference>
<evidence type="ECO:0000256" key="3">
    <source>
        <dbReference type="ARBA" id="ARBA00023125"/>
    </source>
</evidence>
<organism evidence="6 7">
    <name type="scientific">Aliarcobacter skirrowii</name>
    <dbReference type="NCBI Taxonomy" id="28200"/>
    <lineage>
        <taxon>Bacteria</taxon>
        <taxon>Pseudomonadati</taxon>
        <taxon>Campylobacterota</taxon>
        <taxon>Epsilonproteobacteria</taxon>
        <taxon>Campylobacterales</taxon>
        <taxon>Arcobacteraceae</taxon>
        <taxon>Aliarcobacter</taxon>
    </lineage>
</organism>
<reference evidence="6" key="1">
    <citation type="journal article" date="2023" name="Front. Microbiol.">
        <title>Genomic diversity and taxonomic marker for Arcobacter species.</title>
        <authorList>
            <person name="Zhou G."/>
            <person name="Gu Y."/>
            <person name="Wang H."/>
            <person name="Chen X."/>
            <person name="Zhang X."/>
            <person name="Shao Z."/>
            <person name="Yan X."/>
            <person name="Zhang J."/>
            <person name="Zhang M."/>
        </authorList>
    </citation>
    <scope>NUCLEOTIDE SEQUENCE</scope>
    <source>
        <strain evidence="6">BJSY19SF1-2</strain>
    </source>
</reference>
<proteinExistence type="inferred from homology"/>
<dbReference type="PROSITE" id="PS51898">
    <property type="entry name" value="TYR_RECOMBINASE"/>
    <property type="match status" value="1"/>
</dbReference>
<dbReference type="GO" id="GO:0006310">
    <property type="term" value="P:DNA recombination"/>
    <property type="evidence" value="ECO:0007669"/>
    <property type="project" value="UniProtKB-KW"/>
</dbReference>
<dbReference type="CDD" id="cd01189">
    <property type="entry name" value="INT_ICEBs1_C_like"/>
    <property type="match status" value="1"/>
</dbReference>
<dbReference type="GO" id="GO:0003677">
    <property type="term" value="F:DNA binding"/>
    <property type="evidence" value="ECO:0007669"/>
    <property type="project" value="UniProtKB-KW"/>
</dbReference>
<evidence type="ECO:0000256" key="1">
    <source>
        <dbReference type="ARBA" id="ARBA00008857"/>
    </source>
</evidence>
<evidence type="ECO:0000256" key="4">
    <source>
        <dbReference type="ARBA" id="ARBA00023172"/>
    </source>
</evidence>
<dbReference type="InterPro" id="IPR004107">
    <property type="entry name" value="Integrase_SAM-like_N"/>
</dbReference>
<protein>
    <submittedName>
        <fullName evidence="6">Tyrosine-type recombinase/integrase</fullName>
    </submittedName>
</protein>
<dbReference type="Gene3D" id="1.10.150.130">
    <property type="match status" value="1"/>
</dbReference>
<dbReference type="EMBL" id="JAUQUR010000002">
    <property type="protein sequence ID" value="MDX4069160.1"/>
    <property type="molecule type" value="Genomic_DNA"/>
</dbReference>
<dbReference type="Gene3D" id="1.10.443.10">
    <property type="entry name" value="Intergrase catalytic core"/>
    <property type="match status" value="1"/>
</dbReference>
<reference evidence="6" key="2">
    <citation type="submission" date="2023-07" db="EMBL/GenBank/DDBJ databases">
        <authorList>
            <person name="Zhang M."/>
            <person name="Zhou G."/>
        </authorList>
    </citation>
    <scope>NUCLEOTIDE SEQUENCE</scope>
    <source>
        <strain evidence="6">BJSY19SF1-2</strain>
    </source>
</reference>
<feature type="domain" description="Tyr recombinase" evidence="5">
    <location>
        <begin position="152"/>
        <end position="339"/>
    </location>
</feature>
<dbReference type="Proteomes" id="UP001283691">
    <property type="component" value="Unassembled WGS sequence"/>
</dbReference>
<dbReference type="AlphaFoldDB" id="A0AAW9DAA0"/>
<keyword evidence="2" id="KW-0229">DNA integration</keyword>
<evidence type="ECO:0000313" key="7">
    <source>
        <dbReference type="Proteomes" id="UP001283691"/>
    </source>
</evidence>
<dbReference type="InterPro" id="IPR002104">
    <property type="entry name" value="Integrase_catalytic"/>
</dbReference>
<keyword evidence="4" id="KW-0233">DNA recombination</keyword>
<evidence type="ECO:0000313" key="6">
    <source>
        <dbReference type="EMBL" id="MDX4069160.1"/>
    </source>
</evidence>
<gene>
    <name evidence="6" type="ORF">Q6A80_05405</name>
</gene>
<evidence type="ECO:0000259" key="5">
    <source>
        <dbReference type="PROSITE" id="PS51898"/>
    </source>
</evidence>
<dbReference type="InterPro" id="IPR013762">
    <property type="entry name" value="Integrase-like_cat_sf"/>
</dbReference>